<keyword evidence="3 4" id="KW-0904">Protein phosphatase</keyword>
<proteinExistence type="inferred from homology"/>
<keyword evidence="2 4" id="KW-0378">Hydrolase</keyword>
<dbReference type="EMBL" id="NHZQ01000445">
    <property type="protein sequence ID" value="PSK34881.1"/>
    <property type="molecule type" value="Genomic_DNA"/>
</dbReference>
<dbReference type="AlphaFoldDB" id="A0A2P7YFZ5"/>
<dbReference type="InterPro" id="IPR001932">
    <property type="entry name" value="PPM-type_phosphatase-like_dom"/>
</dbReference>
<dbReference type="PANTHER" id="PTHR13832">
    <property type="entry name" value="PROTEIN PHOSPHATASE 2C"/>
    <property type="match status" value="1"/>
</dbReference>
<evidence type="ECO:0000256" key="2">
    <source>
        <dbReference type="ARBA" id="ARBA00022801"/>
    </source>
</evidence>
<feature type="domain" description="PPM-type phosphatase" evidence="5">
    <location>
        <begin position="121"/>
        <end position="489"/>
    </location>
</feature>
<dbReference type="Proteomes" id="UP000243723">
    <property type="component" value="Unassembled WGS sequence"/>
</dbReference>
<dbReference type="Gene3D" id="3.60.40.10">
    <property type="entry name" value="PPM-type phosphatase domain"/>
    <property type="match status" value="1"/>
</dbReference>
<name>A0A2P7YFZ5_9PEZI</name>
<evidence type="ECO:0000256" key="1">
    <source>
        <dbReference type="ARBA" id="ARBA00022723"/>
    </source>
</evidence>
<dbReference type="GO" id="GO:0004741">
    <property type="term" value="F:[pyruvate dehydrogenase (acetyl-transferring)]-phosphatase activity"/>
    <property type="evidence" value="ECO:0007669"/>
    <property type="project" value="TreeGrafter"/>
</dbReference>
<organism evidence="6 7">
    <name type="scientific">Elsinoe australis</name>
    <dbReference type="NCBI Taxonomy" id="40998"/>
    <lineage>
        <taxon>Eukaryota</taxon>
        <taxon>Fungi</taxon>
        <taxon>Dikarya</taxon>
        <taxon>Ascomycota</taxon>
        <taxon>Pezizomycotina</taxon>
        <taxon>Dothideomycetes</taxon>
        <taxon>Dothideomycetidae</taxon>
        <taxon>Myriangiales</taxon>
        <taxon>Elsinoaceae</taxon>
        <taxon>Elsinoe</taxon>
    </lineage>
</organism>
<evidence type="ECO:0000313" key="6">
    <source>
        <dbReference type="EMBL" id="PSK34881.1"/>
    </source>
</evidence>
<dbReference type="STRING" id="40998.A0A2P7YFZ5"/>
<dbReference type="InterPro" id="IPR000222">
    <property type="entry name" value="PP2C_BS"/>
</dbReference>
<dbReference type="PROSITE" id="PS01032">
    <property type="entry name" value="PPM_1"/>
    <property type="match status" value="1"/>
</dbReference>
<protein>
    <recommendedName>
        <fullName evidence="5">PPM-type phosphatase domain-containing protein</fullName>
    </recommendedName>
</protein>
<dbReference type="CDD" id="cd00143">
    <property type="entry name" value="PP2Cc"/>
    <property type="match status" value="1"/>
</dbReference>
<dbReference type="Pfam" id="PF00481">
    <property type="entry name" value="PP2C"/>
    <property type="match status" value="1"/>
</dbReference>
<dbReference type="PANTHER" id="PTHR13832:SF792">
    <property type="entry name" value="GM14286P"/>
    <property type="match status" value="1"/>
</dbReference>
<evidence type="ECO:0000256" key="3">
    <source>
        <dbReference type="ARBA" id="ARBA00022912"/>
    </source>
</evidence>
<keyword evidence="1" id="KW-0479">Metal-binding</keyword>
<reference evidence="6 7" key="1">
    <citation type="submission" date="2017-05" db="EMBL/GenBank/DDBJ databases">
        <title>Draft genome sequence of Elsinoe australis.</title>
        <authorList>
            <person name="Cheng Q."/>
        </authorList>
    </citation>
    <scope>NUCLEOTIDE SEQUENCE [LARGE SCALE GENOMIC DNA]</scope>
    <source>
        <strain evidence="6 7">NL1</strain>
    </source>
</reference>
<dbReference type="OrthoDB" id="420076at2759"/>
<dbReference type="GO" id="GO:0046872">
    <property type="term" value="F:metal ion binding"/>
    <property type="evidence" value="ECO:0007669"/>
    <property type="project" value="UniProtKB-KW"/>
</dbReference>
<gene>
    <name evidence="6" type="ORF">B9Z65_1464</name>
</gene>
<comment type="similarity">
    <text evidence="4">Belongs to the PP2C family.</text>
</comment>
<dbReference type="GO" id="GO:0005739">
    <property type="term" value="C:mitochondrion"/>
    <property type="evidence" value="ECO:0007669"/>
    <property type="project" value="TreeGrafter"/>
</dbReference>
<sequence>MYSRHLLRARHTAACVSPRFPQFRQLHQISPNANYGRTRSAVAIFTGTALVGAVFAYSDTARTFGGLDFFQRAYADSLEDDPFENLGPVGDDGPIQQLSGPTVIGLDSDMIALSATITRGSGSVSHSCGIASNSPCEDHATAGEVADPETNKPTWAFFSIFDGHAGGLTAKFLEKALHHVVFDRIDDVKNQGLAIADRIKKAFVDVDDVIFKAAKAELADPNPGAESQLTIQYAVSGSCALMALIDQRTDTLYVANTGDSRAVLGRYSSGSYKAHALSTDHTGFNANEVARIEAEHPGETGIIDPASGRIFGLAVVRAFGDARWKWDDATNMDAHKRFWGPKPRPGGVVKTPPYVTAEPEVSETKIVRGKQGDFVIMASDGLWDHLSNEDAVLCVERWMEAKKAGTIRRLQKSEIMQDEDTYYDERPGYGMTWRIKPEYFSYEDENAAACLIRNAMGGKRKQLVDRVVHVAPPLSRDAHDDTTVHVIFFGDV</sequence>
<comment type="caution">
    <text evidence="6">The sequence shown here is derived from an EMBL/GenBank/DDBJ whole genome shotgun (WGS) entry which is preliminary data.</text>
</comment>
<dbReference type="InterPro" id="IPR036457">
    <property type="entry name" value="PPM-type-like_dom_sf"/>
</dbReference>
<accession>A0A2P7YFZ5</accession>
<evidence type="ECO:0000256" key="4">
    <source>
        <dbReference type="RuleBase" id="RU003465"/>
    </source>
</evidence>
<dbReference type="SMART" id="SM00332">
    <property type="entry name" value="PP2Cc"/>
    <property type="match status" value="1"/>
</dbReference>
<dbReference type="InterPro" id="IPR015655">
    <property type="entry name" value="PP2C"/>
</dbReference>
<evidence type="ECO:0000313" key="7">
    <source>
        <dbReference type="Proteomes" id="UP000243723"/>
    </source>
</evidence>
<dbReference type="SUPFAM" id="SSF81606">
    <property type="entry name" value="PP2C-like"/>
    <property type="match status" value="1"/>
</dbReference>
<dbReference type="PROSITE" id="PS51746">
    <property type="entry name" value="PPM_2"/>
    <property type="match status" value="1"/>
</dbReference>
<keyword evidence="7" id="KW-1185">Reference proteome</keyword>
<evidence type="ECO:0000259" key="5">
    <source>
        <dbReference type="PROSITE" id="PS51746"/>
    </source>
</evidence>